<dbReference type="InterPro" id="IPR043129">
    <property type="entry name" value="ATPase_NBD"/>
</dbReference>
<feature type="domain" description="ATPase BadF/BadG/BcrA/BcrD type" evidence="1">
    <location>
        <begin position="1"/>
        <end position="116"/>
    </location>
</feature>
<dbReference type="AlphaFoldDB" id="X0S9Q4"/>
<evidence type="ECO:0000313" key="2">
    <source>
        <dbReference type="EMBL" id="GAF72657.1"/>
    </source>
</evidence>
<comment type="caution">
    <text evidence="2">The sequence shown here is derived from an EMBL/GenBank/DDBJ whole genome shotgun (WGS) entry which is preliminary data.</text>
</comment>
<sequence length="117" mass="12410">MLNPEVRTVIDVGGHTLLASNIGQNGDLLETAIVEDCAAGKGLFIEVMVKALEFTMEELAACSLASENPIRVTNTCVVMAESEVISLINEGYSRFDVLAGTVLSVAAKIASVVRRID</sequence>
<reference evidence="2" key="1">
    <citation type="journal article" date="2014" name="Front. Microbiol.">
        <title>High frequency of phylogenetically diverse reductive dehalogenase-homologous genes in deep subseafloor sedimentary metagenomes.</title>
        <authorList>
            <person name="Kawai M."/>
            <person name="Futagami T."/>
            <person name="Toyoda A."/>
            <person name="Takaki Y."/>
            <person name="Nishi S."/>
            <person name="Hori S."/>
            <person name="Arai W."/>
            <person name="Tsubouchi T."/>
            <person name="Morono Y."/>
            <person name="Uchiyama I."/>
            <person name="Ito T."/>
            <person name="Fujiyama A."/>
            <person name="Inagaki F."/>
            <person name="Takami H."/>
        </authorList>
    </citation>
    <scope>NUCLEOTIDE SEQUENCE</scope>
    <source>
        <strain evidence="2">Expedition CK06-06</strain>
    </source>
</reference>
<dbReference type="Pfam" id="PF01869">
    <property type="entry name" value="BcrAD_BadFG"/>
    <property type="match status" value="1"/>
</dbReference>
<dbReference type="SUPFAM" id="SSF53067">
    <property type="entry name" value="Actin-like ATPase domain"/>
    <property type="match status" value="1"/>
</dbReference>
<accession>X0S9Q4</accession>
<gene>
    <name evidence="2" type="ORF">S01H1_13035</name>
</gene>
<dbReference type="InterPro" id="IPR002731">
    <property type="entry name" value="ATPase_BadF"/>
</dbReference>
<proteinExistence type="predicted"/>
<evidence type="ECO:0000259" key="1">
    <source>
        <dbReference type="Pfam" id="PF01869"/>
    </source>
</evidence>
<feature type="non-terminal residue" evidence="2">
    <location>
        <position position="117"/>
    </location>
</feature>
<dbReference type="EMBL" id="BARS01006718">
    <property type="protein sequence ID" value="GAF72657.1"/>
    <property type="molecule type" value="Genomic_DNA"/>
</dbReference>
<dbReference type="InterPro" id="IPR051805">
    <property type="entry name" value="Dehydratase_Activator_Redct"/>
</dbReference>
<dbReference type="Gene3D" id="3.30.420.40">
    <property type="match status" value="1"/>
</dbReference>
<dbReference type="PANTHER" id="PTHR32329:SF2">
    <property type="entry name" value="BIFUNCTIONAL PROTEIN [INCLUDES 2-HYDROXYACYL-COA DEHYDRATASE (N-TER) AND ITS ACTIVATOR DOMAIN (C_TERM)"/>
    <property type="match status" value="1"/>
</dbReference>
<protein>
    <recommendedName>
        <fullName evidence="1">ATPase BadF/BadG/BcrA/BcrD type domain-containing protein</fullName>
    </recommendedName>
</protein>
<name>X0S9Q4_9ZZZZ</name>
<organism evidence="2">
    <name type="scientific">marine sediment metagenome</name>
    <dbReference type="NCBI Taxonomy" id="412755"/>
    <lineage>
        <taxon>unclassified sequences</taxon>
        <taxon>metagenomes</taxon>
        <taxon>ecological metagenomes</taxon>
    </lineage>
</organism>
<dbReference type="PANTHER" id="PTHR32329">
    <property type="entry name" value="BIFUNCTIONAL PROTEIN [INCLUDES 2-HYDROXYACYL-COA DEHYDRATASE (N-TER) AND ITS ACTIVATOR DOMAIN (C_TERM)-RELATED"/>
    <property type="match status" value="1"/>
</dbReference>